<feature type="domain" description="Fibrinogen C-terminal" evidence="2">
    <location>
        <begin position="614"/>
        <end position="829"/>
    </location>
</feature>
<dbReference type="InterPro" id="IPR036056">
    <property type="entry name" value="Fibrinogen-like_C"/>
</dbReference>
<feature type="compositionally biased region" description="Acidic residues" evidence="1">
    <location>
        <begin position="15"/>
        <end position="27"/>
    </location>
</feature>
<evidence type="ECO:0000259" key="2">
    <source>
        <dbReference type="PROSITE" id="PS51406"/>
    </source>
</evidence>
<dbReference type="Pfam" id="PF00147">
    <property type="entry name" value="Fibrinogen_C"/>
    <property type="match status" value="1"/>
</dbReference>
<comment type="caution">
    <text evidence="3">The sequence shown here is derived from an EMBL/GenBank/DDBJ whole genome shotgun (WGS) entry which is preliminary data.</text>
</comment>
<dbReference type="PROSITE" id="PS51406">
    <property type="entry name" value="FIBRINOGEN_C_2"/>
    <property type="match status" value="1"/>
</dbReference>
<keyword evidence="4" id="KW-1185">Reference proteome</keyword>
<reference evidence="3 4" key="1">
    <citation type="journal article" date="2019" name="Sci. Rep.">
        <title>Orb-weaving spider Araneus ventricosus genome elucidates the spidroin gene catalogue.</title>
        <authorList>
            <person name="Kono N."/>
            <person name="Nakamura H."/>
            <person name="Ohtoshi R."/>
            <person name="Moran D.A.P."/>
            <person name="Shinohara A."/>
            <person name="Yoshida Y."/>
            <person name="Fujiwara M."/>
            <person name="Mori M."/>
            <person name="Tomita M."/>
            <person name="Arakawa K."/>
        </authorList>
    </citation>
    <scope>NUCLEOTIDE SEQUENCE [LARGE SCALE GENOMIC DNA]</scope>
</reference>
<gene>
    <name evidence="3" type="primary">PGBD4_507</name>
    <name evidence="3" type="ORF">AVEN_250994_1</name>
</gene>
<feature type="compositionally biased region" description="Polar residues" evidence="1">
    <location>
        <begin position="470"/>
        <end position="479"/>
    </location>
</feature>
<dbReference type="NCBIfam" id="NF040941">
    <property type="entry name" value="GGGWT_bact"/>
    <property type="match status" value="1"/>
</dbReference>
<dbReference type="SUPFAM" id="SSF56496">
    <property type="entry name" value="Fibrinogen C-terminal domain-like"/>
    <property type="match status" value="1"/>
</dbReference>
<dbReference type="Pfam" id="PF13843">
    <property type="entry name" value="DDE_Tnp_1_7"/>
    <property type="match status" value="1"/>
</dbReference>
<dbReference type="PANTHER" id="PTHR46599">
    <property type="entry name" value="PIGGYBAC TRANSPOSABLE ELEMENT-DERIVED PROTEIN 4"/>
    <property type="match status" value="1"/>
</dbReference>
<evidence type="ECO:0000256" key="1">
    <source>
        <dbReference type="SAM" id="MobiDB-lite"/>
    </source>
</evidence>
<protein>
    <submittedName>
        <fullName evidence="3">PiggyBac transposable element-derived protein 4</fullName>
    </submittedName>
</protein>
<dbReference type="InterPro" id="IPR029526">
    <property type="entry name" value="PGBD"/>
</dbReference>
<dbReference type="InterPro" id="IPR002181">
    <property type="entry name" value="Fibrinogen_a/b/g_C_dom"/>
</dbReference>
<feature type="region of interest" description="Disordered" evidence="1">
    <location>
        <begin position="468"/>
        <end position="490"/>
    </location>
</feature>
<dbReference type="InterPro" id="IPR014716">
    <property type="entry name" value="Fibrinogen_a/b/g_C_1"/>
</dbReference>
<dbReference type="PANTHER" id="PTHR46599:SF3">
    <property type="entry name" value="PIGGYBAC TRANSPOSABLE ELEMENT-DERIVED PROTEIN 4"/>
    <property type="match status" value="1"/>
</dbReference>
<dbReference type="Proteomes" id="UP000499080">
    <property type="component" value="Unassembled WGS sequence"/>
</dbReference>
<dbReference type="AlphaFoldDB" id="A0A4Y2P2C3"/>
<sequence>MDSEEYSESNSSYEDISDESDSDEDTLDAARNWCRIDQENLAPPPPRFPFSGNPGLNTRMDGSSPIEFFCIFFDDDIVGYIASETNRYAEDFIEKNDLTPSSRVQKWKDVDSSEIRVFLGIIILQGIVQKPLQKWYWSQRPLLSTPYLKQRMSEKRFSIIMKFLHFTNNEIIDLETHPQPGLRKVYEVYDAINRKFKSSYVPERDVSVDESLLLYKGRLGCKQYLPKKRARFWIKFYQLCESSSGYIWNSLIYTGKDMPLWNESPKYKSTTNIVMTLLEDLIDKGYCVTLDNFYTSPELAELLLSHRTDIYGTLRPNRICVPEEIKKGTLKKGEIVGFQKGKICVMKYMDKKPICILSTVHNTVIVEQEKKRKKTHGKSERIVSKNPQAIIDYNLTMGGVDKADQCLSYYPTVRNQQKKYYLKIFRQILNQSVWNSFVLYKKNGGTMSHLDFRLQLVEELAKIYGESKHSSQNTTSSDRLTGRHFPSHIQPTQKKKAPTKICIVCSQKFNEKGQRVRKESRYYSLVYGACFLVLLSLSNGSNEKDSCGKNEKPLALLDMAEDLVSKAKLHYPTCSNDSKALNLSNCANKVKTLTYLEFTKKLIEEAKESLSICESCGERPRDCSEVLANGHNRSGVYTIHPISRYTVAKSVDVYCDMDTAGGGWTVIQRRGKFPPQQNFNRGWQEYKIGFGNITKEFWLGNDYIYALSNQGPCEIRFDLKDAKGNRHFAVYKNFRIEDENSSYTLRVSGYNGNAGDGFAFHNGKKFSTKDRGFTQAADHLHGASWHMDWAHVHLNGIYQPGVDEPKSIHWWVWLKNVGLAFTEMKVRLR</sequence>
<dbReference type="OrthoDB" id="6435348at2759"/>
<accession>A0A4Y2P2C3</accession>
<feature type="region of interest" description="Disordered" evidence="1">
    <location>
        <begin position="1"/>
        <end position="29"/>
    </location>
</feature>
<evidence type="ECO:0000313" key="3">
    <source>
        <dbReference type="EMBL" id="GBN45242.1"/>
    </source>
</evidence>
<organism evidence="3 4">
    <name type="scientific">Araneus ventricosus</name>
    <name type="common">Orbweaver spider</name>
    <name type="synonym">Epeira ventricosa</name>
    <dbReference type="NCBI Taxonomy" id="182803"/>
    <lineage>
        <taxon>Eukaryota</taxon>
        <taxon>Metazoa</taxon>
        <taxon>Ecdysozoa</taxon>
        <taxon>Arthropoda</taxon>
        <taxon>Chelicerata</taxon>
        <taxon>Arachnida</taxon>
        <taxon>Araneae</taxon>
        <taxon>Araneomorphae</taxon>
        <taxon>Entelegynae</taxon>
        <taxon>Araneoidea</taxon>
        <taxon>Araneidae</taxon>
        <taxon>Araneus</taxon>
    </lineage>
</organism>
<dbReference type="Gene3D" id="3.90.215.10">
    <property type="entry name" value="Gamma Fibrinogen, chain A, domain 1"/>
    <property type="match status" value="1"/>
</dbReference>
<dbReference type="EMBL" id="BGPR01010272">
    <property type="protein sequence ID" value="GBN45242.1"/>
    <property type="molecule type" value="Genomic_DNA"/>
</dbReference>
<dbReference type="SMART" id="SM00186">
    <property type="entry name" value="FBG"/>
    <property type="match status" value="1"/>
</dbReference>
<dbReference type="CDD" id="cd00087">
    <property type="entry name" value="FReD"/>
    <property type="match status" value="1"/>
</dbReference>
<proteinExistence type="predicted"/>
<evidence type="ECO:0000313" key="4">
    <source>
        <dbReference type="Proteomes" id="UP000499080"/>
    </source>
</evidence>
<name>A0A4Y2P2C3_ARAVE</name>